<dbReference type="GO" id="GO:0043022">
    <property type="term" value="F:ribosome binding"/>
    <property type="evidence" value="ECO:0007669"/>
    <property type="project" value="UniProtKB-UniRule"/>
</dbReference>
<dbReference type="GO" id="GO:0009507">
    <property type="term" value="C:chloroplast"/>
    <property type="evidence" value="ECO:0007669"/>
    <property type="project" value="UniProtKB-SubCell"/>
</dbReference>
<dbReference type="OrthoDB" id="9975114at2759"/>
<dbReference type="InterPro" id="IPR048670">
    <property type="entry name" value="IF5A-like_N"/>
</dbReference>
<dbReference type="GO" id="GO:0045905">
    <property type="term" value="P:positive regulation of translational termination"/>
    <property type="evidence" value="ECO:0007669"/>
    <property type="project" value="UniProtKB-UniRule"/>
</dbReference>
<evidence type="ECO:0000256" key="2">
    <source>
        <dbReference type="ARBA" id="ARBA00006016"/>
    </source>
</evidence>
<dbReference type="PANTHER" id="PTHR11673">
    <property type="entry name" value="TRANSLATION INITIATION FACTOR 5A FAMILY MEMBER"/>
    <property type="match status" value="1"/>
</dbReference>
<evidence type="ECO:0000256" key="6">
    <source>
        <dbReference type="ARBA" id="ARBA00023071"/>
    </source>
</evidence>
<keyword evidence="4" id="KW-0934">Plastid</keyword>
<comment type="caution">
    <text evidence="9">The sequence shown here is derived from an EMBL/GenBank/DDBJ whole genome shotgun (WGS) entry which is preliminary data.</text>
</comment>
<dbReference type="InterPro" id="IPR014722">
    <property type="entry name" value="Rib_uL2_dom2"/>
</dbReference>
<evidence type="ECO:0000256" key="4">
    <source>
        <dbReference type="ARBA" id="ARBA00022640"/>
    </source>
</evidence>
<comment type="subcellular location">
    <subcellularLocation>
        <location evidence="1">Plastid</location>
        <location evidence="1">Chloroplast</location>
    </subcellularLocation>
</comment>
<dbReference type="Proteomes" id="UP000078348">
    <property type="component" value="Unassembled WGS sequence"/>
</dbReference>
<dbReference type="Gene3D" id="2.40.50.140">
    <property type="entry name" value="Nucleic acid-binding proteins"/>
    <property type="match status" value="1"/>
</dbReference>
<dbReference type="InterPro" id="IPR001884">
    <property type="entry name" value="IF5A-like"/>
</dbReference>
<dbReference type="FunFam" id="2.30.30.30:FF:000080">
    <property type="entry name" value="Eukaryotic translation initiation factor 5A"/>
    <property type="match status" value="1"/>
</dbReference>
<dbReference type="NCBIfam" id="TIGR00037">
    <property type="entry name" value="eIF_5A"/>
    <property type="match status" value="1"/>
</dbReference>
<dbReference type="InterPro" id="IPR020189">
    <property type="entry name" value="IF5A_C"/>
</dbReference>
<evidence type="ECO:0000313" key="9">
    <source>
        <dbReference type="EMBL" id="OAO12288.1"/>
    </source>
</evidence>
<dbReference type="EMBL" id="LXWW01000554">
    <property type="protein sequence ID" value="OAO12288.1"/>
    <property type="molecule type" value="Genomic_DNA"/>
</dbReference>
<dbReference type="InterPro" id="IPR019769">
    <property type="entry name" value="Trans_elong_IF5A_hypusine_site"/>
</dbReference>
<gene>
    <name evidence="9" type="ORF">AV274_6009</name>
</gene>
<dbReference type="SUPFAM" id="SSF50104">
    <property type="entry name" value="Translation proteins SH3-like domain"/>
    <property type="match status" value="1"/>
</dbReference>
<evidence type="ECO:0000256" key="7">
    <source>
        <dbReference type="RuleBase" id="RU362005"/>
    </source>
</evidence>
<keyword evidence="3" id="KW-0150">Chloroplast</keyword>
<dbReference type="Pfam" id="PF01287">
    <property type="entry name" value="eIF-5a"/>
    <property type="match status" value="1"/>
</dbReference>
<keyword evidence="9" id="KW-0396">Initiation factor</keyword>
<reference evidence="9 10" key="1">
    <citation type="submission" date="2016-05" db="EMBL/GenBank/DDBJ databases">
        <title>Nuclear genome of Blastocystis sp. subtype 1 NandII.</title>
        <authorList>
            <person name="Gentekaki E."/>
            <person name="Curtis B."/>
            <person name="Stairs C."/>
            <person name="Eme L."/>
            <person name="Herman E."/>
            <person name="Klimes V."/>
            <person name="Arias M.C."/>
            <person name="Elias M."/>
            <person name="Hilliou F."/>
            <person name="Klute M."/>
            <person name="Malik S.-B."/>
            <person name="Pightling A."/>
            <person name="Rachubinski R."/>
            <person name="Salas D."/>
            <person name="Schlacht A."/>
            <person name="Suga H."/>
            <person name="Archibald J."/>
            <person name="Ball S.G."/>
            <person name="Clark G."/>
            <person name="Dacks J."/>
            <person name="Van Der Giezen M."/>
            <person name="Tsaousis A."/>
            <person name="Roger A."/>
        </authorList>
    </citation>
    <scope>NUCLEOTIDE SEQUENCE [LARGE SCALE GENOMIC DNA]</scope>
    <source>
        <strain evidence="10">ATCC 50177 / NandII</strain>
    </source>
</reference>
<comment type="similarity">
    <text evidence="2 7">Belongs to the eIF-5A family.</text>
</comment>
<dbReference type="InterPro" id="IPR008991">
    <property type="entry name" value="Translation_prot_SH3-like_sf"/>
</dbReference>
<dbReference type="STRING" id="478820.A0A196S5C8"/>
<protein>
    <recommendedName>
        <fullName evidence="7">Eukaryotic translation initiation factor 5A</fullName>
        <shortName evidence="7">eIF-5A</shortName>
    </recommendedName>
</protein>
<dbReference type="PROSITE" id="PS00302">
    <property type="entry name" value="IF5A_HYPUSINE"/>
    <property type="match status" value="1"/>
</dbReference>
<dbReference type="GO" id="GO:0045901">
    <property type="term" value="P:positive regulation of translational elongation"/>
    <property type="evidence" value="ECO:0007669"/>
    <property type="project" value="UniProtKB-UniRule"/>
</dbReference>
<evidence type="ECO:0000256" key="5">
    <source>
        <dbReference type="ARBA" id="ARBA00022917"/>
    </source>
</evidence>
<dbReference type="GO" id="GO:0003746">
    <property type="term" value="F:translation elongation factor activity"/>
    <property type="evidence" value="ECO:0007669"/>
    <property type="project" value="UniProtKB-UniRule"/>
</dbReference>
<dbReference type="GO" id="GO:0003723">
    <property type="term" value="F:RNA binding"/>
    <property type="evidence" value="ECO:0007669"/>
    <property type="project" value="InterPro"/>
</dbReference>
<keyword evidence="5 7" id="KW-0648">Protein biosynthesis</keyword>
<dbReference type="AlphaFoldDB" id="A0A196S5C8"/>
<dbReference type="Pfam" id="PF21485">
    <property type="entry name" value="IF5A-like_N"/>
    <property type="match status" value="1"/>
</dbReference>
<organism evidence="9 10">
    <name type="scientific">Blastocystis sp. subtype 1 (strain ATCC 50177 / NandII)</name>
    <dbReference type="NCBI Taxonomy" id="478820"/>
    <lineage>
        <taxon>Eukaryota</taxon>
        <taxon>Sar</taxon>
        <taxon>Stramenopiles</taxon>
        <taxon>Bigyra</taxon>
        <taxon>Opalozoa</taxon>
        <taxon>Opalinata</taxon>
        <taxon>Blastocystidae</taxon>
        <taxon>Blastocystis</taxon>
    </lineage>
</organism>
<evidence type="ECO:0000256" key="3">
    <source>
        <dbReference type="ARBA" id="ARBA00022528"/>
    </source>
</evidence>
<evidence type="ECO:0000259" key="8">
    <source>
        <dbReference type="SMART" id="SM01376"/>
    </source>
</evidence>
<keyword evidence="10" id="KW-1185">Reference proteome</keyword>
<dbReference type="InterPro" id="IPR012340">
    <property type="entry name" value="NA-bd_OB-fold"/>
</dbReference>
<dbReference type="GO" id="GO:0003743">
    <property type="term" value="F:translation initiation factor activity"/>
    <property type="evidence" value="ECO:0007669"/>
    <property type="project" value="UniProtKB-KW"/>
</dbReference>
<dbReference type="SMART" id="SM01376">
    <property type="entry name" value="eIF-5a"/>
    <property type="match status" value="1"/>
</dbReference>
<dbReference type="SUPFAM" id="SSF50249">
    <property type="entry name" value="Nucleic acid-binding proteins"/>
    <property type="match status" value="1"/>
</dbReference>
<evidence type="ECO:0000313" key="10">
    <source>
        <dbReference type="Proteomes" id="UP000078348"/>
    </source>
</evidence>
<accession>A0A196S5C8</accession>
<feature type="domain" description="Translation initiation factor 5A C-terminal" evidence="8">
    <location>
        <begin position="83"/>
        <end position="152"/>
    </location>
</feature>
<comment type="function">
    <text evidence="7">Translation factor that promotes translation elongation and termination, particularly upon ribosome stalling at specific amino acid sequence contexts. Binds between the exit (E) and peptidyl (P) site of the ribosome and promotes rescue of stalled ribosome: specifically required for efficient translation of polyproline-containing peptides as well as other motifs that stall the ribosome. Acts as ribosome quality control (RQC) cofactor by joining the RQC complex to facilitate peptidyl transfer during CAT tailing step.</text>
</comment>
<evidence type="ECO:0000256" key="1">
    <source>
        <dbReference type="ARBA" id="ARBA00004229"/>
    </source>
</evidence>
<dbReference type="Gene3D" id="2.30.30.30">
    <property type="match status" value="1"/>
</dbReference>
<keyword evidence="6 7" id="KW-0385">Hypusine</keyword>
<comment type="PTM">
    <text evidence="7">eIF-5A seems to be the only eukaryotic protein to have a hypusine residue which is a post-translational modification of a lysine by the addition of a butylamino group.</text>
</comment>
<dbReference type="PIRSF" id="PIRSF003025">
    <property type="entry name" value="eIF5A"/>
    <property type="match status" value="1"/>
</dbReference>
<proteinExistence type="inferred from homology"/>
<sequence length="156" mass="17220">MSDIEEFSDVDAGASNTEALKAGKIRKGDFIVINGKPCKVAEVSTSKTGKHGHAKATIVGLDIFTGRKYETICPTSHSVEAPVIKREEWQVTDMDEEGFLTLMNEACEEKFDCKVEEEAMKNGIREALDKGTETVLVTVVSAMDTEKVMDWKTIKE</sequence>
<name>A0A196S5C8_BLAHN</name>